<dbReference type="Proteomes" id="UP001597049">
    <property type="component" value="Unassembled WGS sequence"/>
</dbReference>
<dbReference type="InterPro" id="IPR004839">
    <property type="entry name" value="Aminotransferase_I/II_large"/>
</dbReference>
<comment type="caution">
    <text evidence="8">The sequence shown here is derived from an EMBL/GenBank/DDBJ whole genome shotgun (WGS) entry which is preliminary data.</text>
</comment>
<organism evidence="8 9">
    <name type="scientific">Psychroflexus salinarum</name>
    <dbReference type="NCBI Taxonomy" id="546024"/>
    <lineage>
        <taxon>Bacteria</taxon>
        <taxon>Pseudomonadati</taxon>
        <taxon>Bacteroidota</taxon>
        <taxon>Flavobacteriia</taxon>
        <taxon>Flavobacteriales</taxon>
        <taxon>Flavobacteriaceae</taxon>
        <taxon>Psychroflexus</taxon>
    </lineage>
</organism>
<evidence type="ECO:0000256" key="3">
    <source>
        <dbReference type="ARBA" id="ARBA00010008"/>
    </source>
</evidence>
<evidence type="ECO:0000256" key="6">
    <source>
        <dbReference type="RuleBase" id="RU003693"/>
    </source>
</evidence>
<evidence type="ECO:0000313" key="8">
    <source>
        <dbReference type="EMBL" id="MFD0931440.1"/>
    </source>
</evidence>
<accession>A0ABW3GNX6</accession>
<dbReference type="InterPro" id="IPR050087">
    <property type="entry name" value="AON_synthase_class-II"/>
</dbReference>
<dbReference type="EMBL" id="JBHTIV010000005">
    <property type="protein sequence ID" value="MFD0931440.1"/>
    <property type="molecule type" value="Genomic_DNA"/>
</dbReference>
<dbReference type="GO" id="GO:0008483">
    <property type="term" value="F:transaminase activity"/>
    <property type="evidence" value="ECO:0007669"/>
    <property type="project" value="UniProtKB-KW"/>
</dbReference>
<dbReference type="RefSeq" id="WP_379656776.1">
    <property type="nucleotide sequence ID" value="NZ_JBHTIV010000005.1"/>
</dbReference>
<evidence type="ECO:0000256" key="4">
    <source>
        <dbReference type="ARBA" id="ARBA00022679"/>
    </source>
</evidence>
<comment type="cofactor">
    <cofactor evidence="1 6">
        <name>pyridoxal 5'-phosphate</name>
        <dbReference type="ChEBI" id="CHEBI:597326"/>
    </cofactor>
</comment>
<dbReference type="InterPro" id="IPR015424">
    <property type="entry name" value="PyrdxlP-dep_Trfase"/>
</dbReference>
<dbReference type="PANTHER" id="PTHR13693">
    <property type="entry name" value="CLASS II AMINOTRANSFERASE/8-AMINO-7-OXONONANOATE SYNTHASE"/>
    <property type="match status" value="1"/>
</dbReference>
<evidence type="ECO:0000259" key="7">
    <source>
        <dbReference type="Pfam" id="PF00155"/>
    </source>
</evidence>
<evidence type="ECO:0000256" key="5">
    <source>
        <dbReference type="ARBA" id="ARBA00022898"/>
    </source>
</evidence>
<evidence type="ECO:0000313" key="9">
    <source>
        <dbReference type="Proteomes" id="UP001597049"/>
    </source>
</evidence>
<name>A0ABW3GNX6_9FLAO</name>
<keyword evidence="9" id="KW-1185">Reference proteome</keyword>
<dbReference type="PROSITE" id="PS00599">
    <property type="entry name" value="AA_TRANSFER_CLASS_2"/>
    <property type="match status" value="1"/>
</dbReference>
<dbReference type="SUPFAM" id="SSF53383">
    <property type="entry name" value="PLP-dependent transferases"/>
    <property type="match status" value="1"/>
</dbReference>
<protein>
    <submittedName>
        <fullName evidence="8">Aminotransferase class I/II-fold pyridoxal phosphate-dependent enzyme</fullName>
    </submittedName>
</protein>
<feature type="domain" description="Aminotransferase class I/classII large" evidence="7">
    <location>
        <begin position="39"/>
        <end position="380"/>
    </location>
</feature>
<dbReference type="InterPro" id="IPR015421">
    <property type="entry name" value="PyrdxlP-dep_Trfase_major"/>
</dbReference>
<dbReference type="Gene3D" id="3.90.1150.10">
    <property type="entry name" value="Aspartate Aminotransferase, domain 1"/>
    <property type="match status" value="1"/>
</dbReference>
<evidence type="ECO:0000256" key="1">
    <source>
        <dbReference type="ARBA" id="ARBA00001933"/>
    </source>
</evidence>
<evidence type="ECO:0000256" key="2">
    <source>
        <dbReference type="ARBA" id="ARBA00005189"/>
    </source>
</evidence>
<dbReference type="Gene3D" id="3.40.640.10">
    <property type="entry name" value="Type I PLP-dependent aspartate aminotransferase-like (Major domain)"/>
    <property type="match status" value="1"/>
</dbReference>
<dbReference type="InterPro" id="IPR001917">
    <property type="entry name" value="Aminotrans_II_pyridoxalP_BS"/>
</dbReference>
<dbReference type="Pfam" id="PF00155">
    <property type="entry name" value="Aminotran_1_2"/>
    <property type="match status" value="1"/>
</dbReference>
<keyword evidence="5 6" id="KW-0663">Pyridoxal phosphate</keyword>
<keyword evidence="8" id="KW-0032">Aminotransferase</keyword>
<dbReference type="InterPro" id="IPR015422">
    <property type="entry name" value="PyrdxlP-dep_Trfase_small"/>
</dbReference>
<sequence length="391" mass="44011">MKKKQIQNPKFIFPNSLKKKLIQRHEEGALRLLRTPDPKLIDFSSNDYLGFSNNPFISDLAQDKLQAYSSQAHGATGSRLLTGNYAMIEDLESYLKYYYSTEAATVFNSGYDANLGLISSVGQRQDLILYDELSHASIRDGIALSKAKAYKFSHNNLKDLEQKLTKFQDQFQTIYIVTELVFSMDGDSADVDILVELCEQFGVYIILDEAHSIGTISKKGSDNLDVKLFARIITFGKSFGSHGAVVLGSNDLKQYLINFAKSFIYTTAPSVETTARNWASHLYLESNSTEFETLGSNIKCFKKQIEANQLSDFFIESQSAIQSCVIGGNENVKLISKQLQQEGFDVRPILSPTVPKGKERLRFCLHSFNTEEEIRSVLNVLSNYLIQTKNE</sequence>
<dbReference type="PANTHER" id="PTHR13693:SF77">
    <property type="entry name" value="8-AMINO-7-OXONONANOATE SYNTHASE"/>
    <property type="match status" value="1"/>
</dbReference>
<gene>
    <name evidence="8" type="ORF">ACFQ0R_02395</name>
</gene>
<comment type="pathway">
    <text evidence="2">Lipid metabolism.</text>
</comment>
<reference evidence="9" key="1">
    <citation type="journal article" date="2019" name="Int. J. Syst. Evol. Microbiol.">
        <title>The Global Catalogue of Microorganisms (GCM) 10K type strain sequencing project: providing services to taxonomists for standard genome sequencing and annotation.</title>
        <authorList>
            <consortium name="The Broad Institute Genomics Platform"/>
            <consortium name="The Broad Institute Genome Sequencing Center for Infectious Disease"/>
            <person name="Wu L."/>
            <person name="Ma J."/>
        </authorList>
    </citation>
    <scope>NUCLEOTIDE SEQUENCE [LARGE SCALE GENOMIC DNA]</scope>
    <source>
        <strain evidence="9">CCUG 56752</strain>
    </source>
</reference>
<comment type="similarity">
    <text evidence="3">Belongs to the class-II pyridoxal-phosphate-dependent aminotransferase family. BioF subfamily.</text>
</comment>
<keyword evidence="4" id="KW-0808">Transferase</keyword>
<proteinExistence type="inferred from homology"/>